<accession>A0A848LC03</accession>
<evidence type="ECO:0008006" key="3">
    <source>
        <dbReference type="Google" id="ProtNLM"/>
    </source>
</evidence>
<dbReference type="AlphaFoldDB" id="A0A848LC03"/>
<evidence type="ECO:0000313" key="2">
    <source>
        <dbReference type="Proteomes" id="UP000518300"/>
    </source>
</evidence>
<protein>
    <recommendedName>
        <fullName evidence="3">Lipoprotein</fullName>
    </recommendedName>
</protein>
<name>A0A848LC03_9BACT</name>
<keyword evidence="2" id="KW-1185">Reference proteome</keyword>
<comment type="caution">
    <text evidence="1">The sequence shown here is derived from an EMBL/GenBank/DDBJ whole genome shotgun (WGS) entry which is preliminary data.</text>
</comment>
<dbReference type="PROSITE" id="PS51257">
    <property type="entry name" value="PROKAR_LIPOPROTEIN"/>
    <property type="match status" value="1"/>
</dbReference>
<sequence>MQAKRSAVRKSWLHLCVAAGAVLAIGCGSGIDLEEGEAPAETPTVRAQSEECPGSQGYCEAASGSVFCGPGRPRASAFQTSDGGWCIHWTACGMDRPICDPSNTEN</sequence>
<proteinExistence type="predicted"/>
<gene>
    <name evidence="1" type="ORF">HG543_02945</name>
</gene>
<evidence type="ECO:0000313" key="1">
    <source>
        <dbReference type="EMBL" id="NMO13821.1"/>
    </source>
</evidence>
<organism evidence="1 2">
    <name type="scientific">Pyxidicoccus fallax</name>
    <dbReference type="NCBI Taxonomy" id="394095"/>
    <lineage>
        <taxon>Bacteria</taxon>
        <taxon>Pseudomonadati</taxon>
        <taxon>Myxococcota</taxon>
        <taxon>Myxococcia</taxon>
        <taxon>Myxococcales</taxon>
        <taxon>Cystobacterineae</taxon>
        <taxon>Myxococcaceae</taxon>
        <taxon>Pyxidicoccus</taxon>
    </lineage>
</organism>
<dbReference type="EMBL" id="JABBJJ010000008">
    <property type="protein sequence ID" value="NMO13821.1"/>
    <property type="molecule type" value="Genomic_DNA"/>
</dbReference>
<dbReference type="Proteomes" id="UP000518300">
    <property type="component" value="Unassembled WGS sequence"/>
</dbReference>
<reference evidence="1 2" key="1">
    <citation type="submission" date="2020-04" db="EMBL/GenBank/DDBJ databases">
        <title>Draft genome of Pyxidicoccus fallax type strain.</title>
        <authorList>
            <person name="Whitworth D.E."/>
        </authorList>
    </citation>
    <scope>NUCLEOTIDE SEQUENCE [LARGE SCALE GENOMIC DNA]</scope>
    <source>
        <strain evidence="1 2">DSM 14698</strain>
    </source>
</reference>
<dbReference type="RefSeq" id="WP_169343103.1">
    <property type="nucleotide sequence ID" value="NZ_JABBJJ010000008.1"/>
</dbReference>